<reference evidence="1" key="1">
    <citation type="submission" date="2022-10" db="EMBL/GenBank/DDBJ databases">
        <title>Genome Sequence of Xylaria curta.</title>
        <authorList>
            <person name="Buettner E."/>
        </authorList>
    </citation>
    <scope>NUCLEOTIDE SEQUENCE</scope>
    <source>
        <strain evidence="1">Babe10</strain>
    </source>
</reference>
<comment type="caution">
    <text evidence="1">The sequence shown here is derived from an EMBL/GenBank/DDBJ whole genome shotgun (WGS) entry which is preliminary data.</text>
</comment>
<dbReference type="EMBL" id="JAPDGR010000404">
    <property type="protein sequence ID" value="KAJ2990569.1"/>
    <property type="molecule type" value="Genomic_DNA"/>
</dbReference>
<organism evidence="1 2">
    <name type="scientific">Xylaria curta</name>
    <dbReference type="NCBI Taxonomy" id="42375"/>
    <lineage>
        <taxon>Eukaryota</taxon>
        <taxon>Fungi</taxon>
        <taxon>Dikarya</taxon>
        <taxon>Ascomycota</taxon>
        <taxon>Pezizomycotina</taxon>
        <taxon>Sordariomycetes</taxon>
        <taxon>Xylariomycetidae</taxon>
        <taxon>Xylariales</taxon>
        <taxon>Xylariaceae</taxon>
        <taxon>Xylaria</taxon>
    </lineage>
</organism>
<accession>A0ACC1PFV9</accession>
<dbReference type="Proteomes" id="UP001143856">
    <property type="component" value="Unassembled WGS sequence"/>
</dbReference>
<gene>
    <name evidence="1" type="ORF">NUW58_g2882</name>
</gene>
<proteinExistence type="predicted"/>
<evidence type="ECO:0000313" key="2">
    <source>
        <dbReference type="Proteomes" id="UP001143856"/>
    </source>
</evidence>
<evidence type="ECO:0000313" key="1">
    <source>
        <dbReference type="EMBL" id="KAJ2990569.1"/>
    </source>
</evidence>
<sequence>MASATGIPQQTPINPDAGGQIGETEPLLGRPGDASQRDGAPIIKNLVLAVHYDGILYPAIDLYLDNWVVFVLFDSAILQSQFYPCRPSPIAMAKLIQSSGTGVIAEIAALLLVATVWASVFLQPLILFSVHPLAQSLGILVLLQSILVLQPTHTGPQKLVGQKIHAGLNLLSFVIFLVGVVGIEVNKFRYNGPHFHSVHGYLGVITSIWILIQYLVGFTMFGVPALYGGEANAKKIWKYHRSSGYVLLILMLATTTSAVKTEYNQDVLGLKLWATILINVLIIIGVYPRIKKHKLGL</sequence>
<keyword evidence="2" id="KW-1185">Reference proteome</keyword>
<protein>
    <submittedName>
        <fullName evidence="1">Uncharacterized protein</fullName>
    </submittedName>
</protein>
<name>A0ACC1PFV9_9PEZI</name>